<evidence type="ECO:0000313" key="2">
    <source>
        <dbReference type="Proteomes" id="UP000195160"/>
    </source>
</evidence>
<accession>A0A9X6MVT1</accession>
<protein>
    <submittedName>
        <fullName evidence="1">Uncharacterized protein</fullName>
    </submittedName>
</protein>
<organism evidence="1 2">
    <name type="scientific">Bacillus thuringiensis subsp. medellin</name>
    <dbReference type="NCBI Taxonomy" id="79672"/>
    <lineage>
        <taxon>Bacteria</taxon>
        <taxon>Bacillati</taxon>
        <taxon>Bacillota</taxon>
        <taxon>Bacilli</taxon>
        <taxon>Bacillales</taxon>
        <taxon>Bacillaceae</taxon>
        <taxon>Bacillus</taxon>
        <taxon>Bacillus cereus group</taxon>
    </lineage>
</organism>
<dbReference type="AlphaFoldDB" id="A0A9X6MVT1"/>
<gene>
    <name evidence="1" type="ORF">BK784_38735</name>
</gene>
<dbReference type="RefSeq" id="WP_088071687.1">
    <property type="nucleotide sequence ID" value="NZ_MOOV01000292.1"/>
</dbReference>
<name>A0A9X6MVT1_BACTV</name>
<comment type="caution">
    <text evidence="1">The sequence shown here is derived from an EMBL/GenBank/DDBJ whole genome shotgun (WGS) entry which is preliminary data.</text>
</comment>
<dbReference type="Proteomes" id="UP000195160">
    <property type="component" value="Unassembled WGS sequence"/>
</dbReference>
<dbReference type="EMBL" id="MOOV01000292">
    <property type="protein sequence ID" value="OUB82173.1"/>
    <property type="molecule type" value="Genomic_DNA"/>
</dbReference>
<sequence>MLAAWNELKSPHQLDFLAEAHAHNKFQDDVIETVGKDFAPLKQDQEAEHMANLAYLEQIMTALTPLEQSIIQGIEQAVMSGDFKAATKMIKSVRPTEPTYEILDKMHQVLNKPTPEWQEKMNKIIDTLEGQKVPLTSQMAHDLNILMNKRQPSILPKFPQKLTDFLTFSFQAV</sequence>
<evidence type="ECO:0000313" key="1">
    <source>
        <dbReference type="EMBL" id="OUB82173.1"/>
    </source>
</evidence>
<reference evidence="1 2" key="1">
    <citation type="submission" date="2016-10" db="EMBL/GenBank/DDBJ databases">
        <title>Comparative genomics of Bacillus thuringiensis reveals a path to pathogens against multiple invertebrate hosts.</title>
        <authorList>
            <person name="Zheng J."/>
            <person name="Gao Q."/>
            <person name="Liu H."/>
            <person name="Peng D."/>
            <person name="Ruan L."/>
            <person name="Sun M."/>
        </authorList>
    </citation>
    <scope>NUCLEOTIDE SEQUENCE [LARGE SCALE GENOMIC DNA]</scope>
    <source>
        <strain evidence="1">T30001</strain>
    </source>
</reference>
<proteinExistence type="predicted"/>